<dbReference type="NCBIfam" id="TIGR00278">
    <property type="entry name" value="membrane protein insertion efficiency factor YidD"/>
    <property type="match status" value="1"/>
</dbReference>
<comment type="function">
    <text evidence="1">Could be involved in insertion of integral membrane proteins into the membrane.</text>
</comment>
<dbReference type="Pfam" id="PF01809">
    <property type="entry name" value="YidD"/>
    <property type="match status" value="1"/>
</dbReference>
<evidence type="ECO:0000256" key="1">
    <source>
        <dbReference type="HAMAP-Rule" id="MF_00386"/>
    </source>
</evidence>
<dbReference type="GO" id="GO:0005886">
    <property type="term" value="C:plasma membrane"/>
    <property type="evidence" value="ECO:0007669"/>
    <property type="project" value="UniProtKB-SubCell"/>
</dbReference>
<dbReference type="PANTHER" id="PTHR33383:SF1">
    <property type="entry name" value="MEMBRANE PROTEIN INSERTION EFFICIENCY FACTOR-RELATED"/>
    <property type="match status" value="1"/>
</dbReference>
<dbReference type="InterPro" id="IPR002696">
    <property type="entry name" value="Membr_insert_effic_factor_YidD"/>
</dbReference>
<comment type="caution">
    <text evidence="2">The sequence shown here is derived from an EMBL/GenBank/DDBJ whole genome shotgun (WGS) entry which is preliminary data.</text>
</comment>
<comment type="subcellular location">
    <subcellularLocation>
        <location evidence="1">Cell membrane</location>
        <topology evidence="1">Peripheral membrane protein</topology>
        <orientation evidence="1">Cytoplasmic side</orientation>
    </subcellularLocation>
</comment>
<gene>
    <name evidence="2" type="ORF">COT20_00250</name>
</gene>
<accession>A0A2M6XV83</accession>
<dbReference type="Proteomes" id="UP000229784">
    <property type="component" value="Unassembled WGS sequence"/>
</dbReference>
<evidence type="ECO:0000313" key="2">
    <source>
        <dbReference type="EMBL" id="PIU16570.1"/>
    </source>
</evidence>
<dbReference type="EMBL" id="PEXQ01000007">
    <property type="protein sequence ID" value="PIU16570.1"/>
    <property type="molecule type" value="Genomic_DNA"/>
</dbReference>
<sequence length="70" mass="8006">MVYWVVLKIIKGYQLFLAPFFGQHCRFEPTCSVYCSLALQKYGFIKGLGLGLWRIVRCNPYSSGGIDPVR</sequence>
<proteinExistence type="inferred from homology"/>
<keyword evidence="1" id="KW-0472">Membrane</keyword>
<reference evidence="3" key="1">
    <citation type="submission" date="2017-09" db="EMBL/GenBank/DDBJ databases">
        <title>Depth-based differentiation of microbial function through sediment-hosted aquifers and enrichment of novel symbionts in the deep terrestrial subsurface.</title>
        <authorList>
            <person name="Probst A.J."/>
            <person name="Ladd B."/>
            <person name="Jarett J.K."/>
            <person name="Geller-Mcgrath D.E."/>
            <person name="Sieber C.M.K."/>
            <person name="Emerson J.B."/>
            <person name="Anantharaman K."/>
            <person name="Thomas B.C."/>
            <person name="Malmstrom R."/>
            <person name="Stieglmeier M."/>
            <person name="Klingl A."/>
            <person name="Woyke T."/>
            <person name="Ryan C.M."/>
            <person name="Banfield J.F."/>
        </authorList>
    </citation>
    <scope>NUCLEOTIDE SEQUENCE [LARGE SCALE GENOMIC DNA]</scope>
</reference>
<evidence type="ECO:0000313" key="3">
    <source>
        <dbReference type="Proteomes" id="UP000229784"/>
    </source>
</evidence>
<organism evidence="2 3">
    <name type="scientific">bacterium (Candidatus Gribaldobacteria) CG08_land_8_20_14_0_20_39_15</name>
    <dbReference type="NCBI Taxonomy" id="2014273"/>
    <lineage>
        <taxon>Bacteria</taxon>
        <taxon>Candidatus Gribaldobacteria</taxon>
    </lineage>
</organism>
<dbReference type="SMART" id="SM01234">
    <property type="entry name" value="Haemolytic"/>
    <property type="match status" value="1"/>
</dbReference>
<dbReference type="HAMAP" id="MF_00386">
    <property type="entry name" value="UPF0161_YidD"/>
    <property type="match status" value="1"/>
</dbReference>
<dbReference type="AlphaFoldDB" id="A0A2M6XV83"/>
<protein>
    <recommendedName>
        <fullName evidence="1">Putative membrane protein insertion efficiency factor</fullName>
    </recommendedName>
</protein>
<dbReference type="PANTHER" id="PTHR33383">
    <property type="entry name" value="MEMBRANE PROTEIN INSERTION EFFICIENCY FACTOR-RELATED"/>
    <property type="match status" value="1"/>
</dbReference>
<keyword evidence="1" id="KW-1003">Cell membrane</keyword>
<comment type="similarity">
    <text evidence="1">Belongs to the UPF0161 family.</text>
</comment>
<name>A0A2M6XV83_9BACT</name>